<dbReference type="PANTHER" id="PTHR43549:SF2">
    <property type="entry name" value="MULTIDRUG RESISTANCE PROTEIN NORM-RELATED"/>
    <property type="match status" value="1"/>
</dbReference>
<proteinExistence type="predicted"/>
<sequence length="434" mass="47674">MVLTLFCPSIHETMFTNDETVATVETRASDNDAEDDGQEVTFAPDRSRGTLIIGKWWYRSSYPGALIFNFGAFLLPALYGTLSKLWVANIDSSMVATTDVYTYVGVIVEVLNEGLPRAAWVIIGDVKRPLNSRLGIAHSLITFQATLGLIMSLILISAARGFSGTFVPGAINDVSVSYVRISAFSALSSAIEVAVANSTRALDKPDVPLIINLTKFATNIVLDLLIISRFHIGNHRPTVIMQASIRLACDMISAMVGVVYFVSITSIGRLAHKWTWRVSPPSLAALLVLARPGVITFLESAIRNTLYLWLVAGIVSMGSDYATAWGVFNTIRWGLVMVPVQSLENVSLTFVSHAWGRWRHKVGIHESRLKCSRRDLQAIIFPALLSAAISLLIEVPLCIALSLYGCQPFAFYLSGSQTVAEITAHMWRTIDWYV</sequence>
<evidence type="ECO:0000256" key="7">
    <source>
        <dbReference type="SAM" id="Phobius"/>
    </source>
</evidence>
<dbReference type="GO" id="GO:0005886">
    <property type="term" value="C:plasma membrane"/>
    <property type="evidence" value="ECO:0007669"/>
    <property type="project" value="UniProtKB-SubCell"/>
</dbReference>
<feature type="transmembrane region" description="Helical" evidence="7">
    <location>
        <begin position="209"/>
        <end position="232"/>
    </location>
</feature>
<keyword evidence="3" id="KW-1003">Cell membrane</keyword>
<gene>
    <name evidence="8" type="ORF">GX50_05650</name>
</gene>
<accession>A0A2B7ZFH4</accession>
<evidence type="ECO:0000256" key="4">
    <source>
        <dbReference type="ARBA" id="ARBA00022692"/>
    </source>
</evidence>
<evidence type="ECO:0000256" key="1">
    <source>
        <dbReference type="ARBA" id="ARBA00004651"/>
    </source>
</evidence>
<keyword evidence="6 7" id="KW-0472">Membrane</keyword>
<dbReference type="VEuPathDB" id="FungiDB:EMCG_02721"/>
<evidence type="ECO:0000313" key="9">
    <source>
        <dbReference type="Proteomes" id="UP000226031"/>
    </source>
</evidence>
<comment type="caution">
    <text evidence="8">The sequence shown here is derived from an EMBL/GenBank/DDBJ whole genome shotgun (WGS) entry which is preliminary data.</text>
</comment>
<dbReference type="EMBL" id="PDND01000123">
    <property type="protein sequence ID" value="PGH31557.1"/>
    <property type="molecule type" value="Genomic_DNA"/>
</dbReference>
<organism evidence="8 9">
    <name type="scientific">[Emmonsia] crescens</name>
    <dbReference type="NCBI Taxonomy" id="73230"/>
    <lineage>
        <taxon>Eukaryota</taxon>
        <taxon>Fungi</taxon>
        <taxon>Dikarya</taxon>
        <taxon>Ascomycota</taxon>
        <taxon>Pezizomycotina</taxon>
        <taxon>Eurotiomycetes</taxon>
        <taxon>Eurotiomycetidae</taxon>
        <taxon>Onygenales</taxon>
        <taxon>Ajellomycetaceae</taxon>
        <taxon>Emergomyces</taxon>
    </lineage>
</organism>
<reference evidence="8 9" key="1">
    <citation type="submission" date="2017-10" db="EMBL/GenBank/DDBJ databases">
        <title>Comparative genomics in systemic dimorphic fungi from Ajellomycetaceae.</title>
        <authorList>
            <person name="Munoz J.F."/>
            <person name="Mcewen J.G."/>
            <person name="Clay O.K."/>
            <person name="Cuomo C.A."/>
        </authorList>
    </citation>
    <scope>NUCLEOTIDE SEQUENCE [LARGE SCALE GENOMIC DNA]</scope>
    <source>
        <strain evidence="8 9">UAMH4076</strain>
    </source>
</reference>
<evidence type="ECO:0000256" key="3">
    <source>
        <dbReference type="ARBA" id="ARBA00022475"/>
    </source>
</evidence>
<name>A0A2B7ZFH4_9EURO</name>
<dbReference type="PANTHER" id="PTHR43549">
    <property type="entry name" value="MULTIDRUG RESISTANCE PROTEIN YPNP-RELATED"/>
    <property type="match status" value="1"/>
</dbReference>
<dbReference type="InterPro" id="IPR052031">
    <property type="entry name" value="Membrane_Transporter-Flippase"/>
</dbReference>
<feature type="transmembrane region" description="Helical" evidence="7">
    <location>
        <begin position="378"/>
        <end position="404"/>
    </location>
</feature>
<feature type="transmembrane region" description="Helical" evidence="7">
    <location>
        <begin position="252"/>
        <end position="271"/>
    </location>
</feature>
<dbReference type="AlphaFoldDB" id="A0A2B7ZFH4"/>
<evidence type="ECO:0000313" key="8">
    <source>
        <dbReference type="EMBL" id="PGH31557.1"/>
    </source>
</evidence>
<feature type="transmembrane region" description="Helical" evidence="7">
    <location>
        <begin position="135"/>
        <end position="158"/>
    </location>
</feature>
<keyword evidence="5 7" id="KW-1133">Transmembrane helix</keyword>
<keyword evidence="4 7" id="KW-0812">Transmembrane</keyword>
<comment type="subcellular location">
    <subcellularLocation>
        <location evidence="1">Cell membrane</location>
        <topology evidence="1">Multi-pass membrane protein</topology>
    </subcellularLocation>
</comment>
<evidence type="ECO:0000256" key="5">
    <source>
        <dbReference type="ARBA" id="ARBA00022989"/>
    </source>
</evidence>
<evidence type="ECO:0000256" key="6">
    <source>
        <dbReference type="ARBA" id="ARBA00023136"/>
    </source>
</evidence>
<dbReference type="STRING" id="73230.A0A2B7ZFH4"/>
<keyword evidence="9" id="KW-1185">Reference proteome</keyword>
<protein>
    <submittedName>
        <fullName evidence="8">Uncharacterized protein</fullName>
    </submittedName>
</protein>
<feature type="transmembrane region" description="Helical" evidence="7">
    <location>
        <begin position="308"/>
        <end position="328"/>
    </location>
</feature>
<feature type="transmembrane region" description="Helical" evidence="7">
    <location>
        <begin position="56"/>
        <end position="80"/>
    </location>
</feature>
<dbReference type="Proteomes" id="UP000226031">
    <property type="component" value="Unassembled WGS sequence"/>
</dbReference>
<keyword evidence="2" id="KW-0813">Transport</keyword>
<evidence type="ECO:0000256" key="2">
    <source>
        <dbReference type="ARBA" id="ARBA00022448"/>
    </source>
</evidence>